<protein>
    <recommendedName>
        <fullName evidence="2">starch synthase</fullName>
        <ecNumber evidence="2">2.4.1.21</ecNumber>
    </recommendedName>
</protein>
<sequence>MHMASSYRLLYVAEALAPFTEQSPLATLTRSLPEQVQEAGDFEVRIMMPCYGDINERKHSLHEVIRLSDTDVPMGANTESVSVKVASVPDVQLQVYFMDHEGYFGRSGRATDGDGSAFDDNADRALFFNRSVLETLRELRWGPDLIHGFGWISGLLPTLLSTTYADDDLLGATKSVFTPGGQAPATTLEASFADTMNLPIDGNAGATLSEVGRTHADATILPPNGTSANGAQAEDVSRFQADPQPRTEQTVALYDQMLGEVPA</sequence>
<feature type="domain" description="Starch synthase catalytic" evidence="5">
    <location>
        <begin position="9"/>
        <end position="178"/>
    </location>
</feature>
<evidence type="ECO:0000259" key="5">
    <source>
        <dbReference type="Pfam" id="PF08323"/>
    </source>
</evidence>
<accession>D5H785</accession>
<proteinExistence type="predicted"/>
<dbReference type="SUPFAM" id="SSF53756">
    <property type="entry name" value="UDP-Glycosyltransferase/glycogen phosphorylase"/>
    <property type="match status" value="1"/>
</dbReference>
<reference evidence="7" key="2">
    <citation type="submission" date="2010-04" db="EMBL/GenBank/DDBJ databases">
        <title>Genome sequence of Salinibacter ruber M8.</title>
        <authorList>
            <consortium name="Genoscope"/>
        </authorList>
    </citation>
    <scope>NUCLEOTIDE SEQUENCE [LARGE SCALE GENOMIC DNA]</scope>
    <source>
        <strain evidence="7">M8</strain>
    </source>
</reference>
<evidence type="ECO:0000256" key="3">
    <source>
        <dbReference type="ARBA" id="ARBA00022676"/>
    </source>
</evidence>
<evidence type="ECO:0000256" key="1">
    <source>
        <dbReference type="ARBA" id="ARBA00001478"/>
    </source>
</evidence>
<evidence type="ECO:0000313" key="7">
    <source>
        <dbReference type="Proteomes" id="UP000000933"/>
    </source>
</evidence>
<dbReference type="EC" id="2.4.1.21" evidence="2"/>
<dbReference type="EMBL" id="FP565814">
    <property type="protein sequence ID" value="CBH23890.1"/>
    <property type="molecule type" value="Genomic_DNA"/>
</dbReference>
<dbReference type="AlphaFoldDB" id="D5H785"/>
<organism evidence="6 7">
    <name type="scientific">Salinibacter ruber (strain M8)</name>
    <dbReference type="NCBI Taxonomy" id="761659"/>
    <lineage>
        <taxon>Bacteria</taxon>
        <taxon>Pseudomonadati</taxon>
        <taxon>Rhodothermota</taxon>
        <taxon>Rhodothermia</taxon>
        <taxon>Rhodothermales</taxon>
        <taxon>Salinibacteraceae</taxon>
        <taxon>Salinibacter</taxon>
    </lineage>
</organism>
<keyword evidence="3 6" id="KW-0328">Glycosyltransferase</keyword>
<dbReference type="Proteomes" id="UP000000933">
    <property type="component" value="Chromosome"/>
</dbReference>
<evidence type="ECO:0000256" key="2">
    <source>
        <dbReference type="ARBA" id="ARBA00012588"/>
    </source>
</evidence>
<evidence type="ECO:0000256" key="4">
    <source>
        <dbReference type="ARBA" id="ARBA00022679"/>
    </source>
</evidence>
<gene>
    <name evidence="6" type="primary">glgA</name>
    <name evidence="6" type="ordered locus">SRM_00969</name>
</gene>
<comment type="catalytic activity">
    <reaction evidence="1">
        <text>[(1-&gt;4)-alpha-D-glucosyl](n) + ADP-alpha-D-glucose = [(1-&gt;4)-alpha-D-glucosyl](n+1) + ADP + H(+)</text>
        <dbReference type="Rhea" id="RHEA:18189"/>
        <dbReference type="Rhea" id="RHEA-COMP:9584"/>
        <dbReference type="Rhea" id="RHEA-COMP:9587"/>
        <dbReference type="ChEBI" id="CHEBI:15378"/>
        <dbReference type="ChEBI" id="CHEBI:15444"/>
        <dbReference type="ChEBI" id="CHEBI:57498"/>
        <dbReference type="ChEBI" id="CHEBI:456216"/>
        <dbReference type="EC" id="2.4.1.21"/>
    </reaction>
</comment>
<reference evidence="6 7" key="1">
    <citation type="journal article" date="2010" name="ISME J.">
        <title>Fine-scale evolution: genomic, phenotypic and ecological differentiation in two coexisting Salinibacter ruber strains.</title>
        <authorList>
            <person name="Pena A."/>
            <person name="Teeling H."/>
            <person name="Huerta-Cepas J."/>
            <person name="Santos F."/>
            <person name="Yarza P."/>
            <person name="Brito-Echeverria J."/>
            <person name="Lucio M."/>
            <person name="Schmitt-Kopplin P."/>
            <person name="Meseguer I."/>
            <person name="Schenowitz C."/>
            <person name="Dossat C."/>
            <person name="Barbe V."/>
            <person name="Dopazo J."/>
            <person name="Rossello-Mora R."/>
            <person name="Schuler M."/>
            <person name="Glockner F.O."/>
            <person name="Amann R."/>
            <person name="Gabaldon T."/>
            <person name="Anton J."/>
        </authorList>
    </citation>
    <scope>NUCLEOTIDE SEQUENCE [LARGE SCALE GENOMIC DNA]</scope>
    <source>
        <strain evidence="6 7">M8</strain>
    </source>
</reference>
<evidence type="ECO:0000313" key="6">
    <source>
        <dbReference type="EMBL" id="CBH23890.1"/>
    </source>
</evidence>
<name>D5H785_SALRM</name>
<dbReference type="Pfam" id="PF08323">
    <property type="entry name" value="Glyco_transf_5"/>
    <property type="match status" value="1"/>
</dbReference>
<dbReference type="GO" id="GO:0009011">
    <property type="term" value="F:alpha-1,4-glucan glucosyltransferase (ADP-glucose donor) activity"/>
    <property type="evidence" value="ECO:0007669"/>
    <property type="project" value="UniProtKB-EC"/>
</dbReference>
<dbReference type="KEGG" id="srm:SRM_00969"/>
<dbReference type="Gene3D" id="3.40.50.2000">
    <property type="entry name" value="Glycogen Phosphorylase B"/>
    <property type="match status" value="1"/>
</dbReference>
<dbReference type="HOGENOM" id="CLU_085315_0_0_10"/>
<keyword evidence="4 6" id="KW-0808">Transferase</keyword>
<dbReference type="InterPro" id="IPR013534">
    <property type="entry name" value="Starch_synth_cat_dom"/>
</dbReference>